<dbReference type="EMBL" id="JGEA01000073">
    <property type="protein sequence ID" value="EYA11887.1"/>
    <property type="molecule type" value="Genomic_DNA"/>
</dbReference>
<accession>A0AAN4MUQ0</accession>
<organism evidence="1 2">
    <name type="scientific">Bacteroides fragilis str. 1007-1-F #10</name>
    <dbReference type="NCBI Taxonomy" id="1339295"/>
    <lineage>
        <taxon>Bacteria</taxon>
        <taxon>Pseudomonadati</taxon>
        <taxon>Bacteroidota</taxon>
        <taxon>Bacteroidia</taxon>
        <taxon>Bacteroidales</taxon>
        <taxon>Bacteroidaceae</taxon>
        <taxon>Bacteroides</taxon>
    </lineage>
</organism>
<comment type="caution">
    <text evidence="1">The sequence shown here is derived from an EMBL/GenBank/DDBJ whole genome shotgun (WGS) entry which is preliminary data.</text>
</comment>
<dbReference type="AlphaFoldDB" id="A0AAN4MUQ0"/>
<evidence type="ECO:0000313" key="1">
    <source>
        <dbReference type="EMBL" id="EYA11887.1"/>
    </source>
</evidence>
<evidence type="ECO:0000313" key="2">
    <source>
        <dbReference type="Proteomes" id="UP000022433"/>
    </source>
</evidence>
<protein>
    <submittedName>
        <fullName evidence="1">Uncharacterized protein</fullName>
    </submittedName>
</protein>
<reference evidence="1 2" key="1">
    <citation type="submission" date="2014-02" db="EMBL/GenBank/DDBJ databases">
        <authorList>
            <person name="Sears C."/>
            <person name="Carroll K."/>
            <person name="Sack B.R."/>
            <person name="Qadri F."/>
            <person name="Myers L.L."/>
            <person name="Chung G.-T."/>
            <person name="Escheverria P."/>
            <person name="Fraser C.M."/>
            <person name="Sadzewicz L."/>
            <person name="Shefchek K.A."/>
            <person name="Tallon L."/>
            <person name="Das S.P."/>
            <person name="Daugherty S."/>
            <person name="Mongodin E.F."/>
        </authorList>
    </citation>
    <scope>NUCLEOTIDE SEQUENCE [LARGE SCALE GENOMIC DNA]</scope>
    <source>
        <strain evidence="1 2">1007-1-F #10</strain>
    </source>
</reference>
<gene>
    <name evidence="1" type="ORF">M104_5047</name>
</gene>
<proteinExistence type="predicted"/>
<dbReference type="Proteomes" id="UP000022433">
    <property type="component" value="Unassembled WGS sequence"/>
</dbReference>
<sequence length="61" mass="7291">MYILPFQEISWKGKTAFRSAPRSIIIFIHNQNSLPPTNFCLKKYFRNRSVSGRKNNIRKYL</sequence>
<name>A0AAN4MUQ0_BACFG</name>